<evidence type="ECO:0000313" key="13">
    <source>
        <dbReference type="EMBL" id="NNV57567.1"/>
    </source>
</evidence>
<organism evidence="13 14">
    <name type="scientific">Limnovirga soli</name>
    <dbReference type="NCBI Taxonomy" id="2656915"/>
    <lineage>
        <taxon>Bacteria</taxon>
        <taxon>Pseudomonadati</taxon>
        <taxon>Bacteroidota</taxon>
        <taxon>Chitinophagia</taxon>
        <taxon>Chitinophagales</taxon>
        <taxon>Chitinophagaceae</taxon>
        <taxon>Limnovirga</taxon>
    </lineage>
</organism>
<sequence length="189" mass="20863">MIDFSTDIEACLAHLHAGGIILYPTDTVWGIGCDATNEAAVEKIIALKQRPDDKSFVVLVASEREVLQYIAAPDLALFDYLDEQQKPTTVIYDHALDIASNVLAADGSVALRICKDEFCKHLIKRFRKPLVSTSANISGMPAATVFAEINEAIKQGVDYVVQYRQQDNTPQQPSSIIRWQNGTVTIIRA</sequence>
<comment type="similarity">
    <text evidence="2">Belongs to the SUA5 family.</text>
</comment>
<evidence type="ECO:0000256" key="3">
    <source>
        <dbReference type="ARBA" id="ARBA00012584"/>
    </source>
</evidence>
<keyword evidence="6" id="KW-0819">tRNA processing</keyword>
<dbReference type="AlphaFoldDB" id="A0A8J8FHM4"/>
<dbReference type="RefSeq" id="WP_171609513.1">
    <property type="nucleotide sequence ID" value="NZ_WHPF01000016.1"/>
</dbReference>
<evidence type="ECO:0000256" key="10">
    <source>
        <dbReference type="ARBA" id="ARBA00029774"/>
    </source>
</evidence>
<dbReference type="EMBL" id="WHPF01000016">
    <property type="protein sequence ID" value="NNV57567.1"/>
    <property type="molecule type" value="Genomic_DNA"/>
</dbReference>
<comment type="subcellular location">
    <subcellularLocation>
        <location evidence="1">Cytoplasm</location>
    </subcellularLocation>
</comment>
<proteinExistence type="inferred from homology"/>
<feature type="domain" description="YrdC-like" evidence="12">
    <location>
        <begin position="5"/>
        <end position="189"/>
    </location>
</feature>
<evidence type="ECO:0000256" key="7">
    <source>
        <dbReference type="ARBA" id="ARBA00022695"/>
    </source>
</evidence>
<keyword evidence="5" id="KW-0808">Transferase</keyword>
<keyword evidence="14" id="KW-1185">Reference proteome</keyword>
<dbReference type="GO" id="GO:0005524">
    <property type="term" value="F:ATP binding"/>
    <property type="evidence" value="ECO:0007669"/>
    <property type="project" value="UniProtKB-KW"/>
</dbReference>
<dbReference type="Gene3D" id="3.90.870.10">
    <property type="entry name" value="DHBP synthase"/>
    <property type="match status" value="1"/>
</dbReference>
<evidence type="ECO:0000256" key="8">
    <source>
        <dbReference type="ARBA" id="ARBA00022741"/>
    </source>
</evidence>
<keyword evidence="8" id="KW-0547">Nucleotide-binding</keyword>
<dbReference type="InterPro" id="IPR017945">
    <property type="entry name" value="DHBP_synth_RibB-like_a/b_dom"/>
</dbReference>
<evidence type="ECO:0000313" key="14">
    <source>
        <dbReference type="Proteomes" id="UP000598971"/>
    </source>
</evidence>
<dbReference type="GO" id="GO:0061710">
    <property type="term" value="F:L-threonylcarbamoyladenylate synthase"/>
    <property type="evidence" value="ECO:0007669"/>
    <property type="project" value="UniProtKB-EC"/>
</dbReference>
<dbReference type="Pfam" id="PF01300">
    <property type="entry name" value="Sua5_yciO_yrdC"/>
    <property type="match status" value="1"/>
</dbReference>
<evidence type="ECO:0000256" key="4">
    <source>
        <dbReference type="ARBA" id="ARBA00022490"/>
    </source>
</evidence>
<dbReference type="InterPro" id="IPR050156">
    <property type="entry name" value="TC-AMP_synthase_SUA5"/>
</dbReference>
<comment type="caution">
    <text evidence="13">The sequence shown here is derived from an EMBL/GenBank/DDBJ whole genome shotgun (WGS) entry which is preliminary data.</text>
</comment>
<protein>
    <recommendedName>
        <fullName evidence="10">L-threonylcarbamoyladenylate synthase</fullName>
        <ecNumber evidence="3">2.7.7.87</ecNumber>
    </recommendedName>
    <alternativeName>
        <fullName evidence="10">L-threonylcarbamoyladenylate synthase</fullName>
    </alternativeName>
</protein>
<dbReference type="GO" id="GO:0005737">
    <property type="term" value="C:cytoplasm"/>
    <property type="evidence" value="ECO:0007669"/>
    <property type="project" value="UniProtKB-SubCell"/>
</dbReference>
<keyword evidence="4" id="KW-0963">Cytoplasm</keyword>
<dbReference type="GO" id="GO:0003725">
    <property type="term" value="F:double-stranded RNA binding"/>
    <property type="evidence" value="ECO:0007669"/>
    <property type="project" value="InterPro"/>
</dbReference>
<gene>
    <name evidence="13" type="ORF">GD597_19005</name>
</gene>
<dbReference type="GO" id="GO:0006450">
    <property type="term" value="P:regulation of translational fidelity"/>
    <property type="evidence" value="ECO:0007669"/>
    <property type="project" value="TreeGrafter"/>
</dbReference>
<dbReference type="PANTHER" id="PTHR17490:SF16">
    <property type="entry name" value="THREONYLCARBAMOYL-AMP SYNTHASE"/>
    <property type="match status" value="1"/>
</dbReference>
<evidence type="ECO:0000259" key="12">
    <source>
        <dbReference type="PROSITE" id="PS51163"/>
    </source>
</evidence>
<dbReference type="NCBIfam" id="TIGR00057">
    <property type="entry name" value="L-threonylcarbamoyladenylate synthase"/>
    <property type="match status" value="1"/>
</dbReference>
<evidence type="ECO:0000256" key="1">
    <source>
        <dbReference type="ARBA" id="ARBA00004496"/>
    </source>
</evidence>
<dbReference type="PROSITE" id="PS51163">
    <property type="entry name" value="YRDC"/>
    <property type="match status" value="1"/>
</dbReference>
<evidence type="ECO:0000256" key="2">
    <source>
        <dbReference type="ARBA" id="ARBA00007663"/>
    </source>
</evidence>
<accession>A0A8J8FHM4</accession>
<evidence type="ECO:0000256" key="9">
    <source>
        <dbReference type="ARBA" id="ARBA00022840"/>
    </source>
</evidence>
<evidence type="ECO:0000256" key="5">
    <source>
        <dbReference type="ARBA" id="ARBA00022679"/>
    </source>
</evidence>
<dbReference type="GO" id="GO:0000049">
    <property type="term" value="F:tRNA binding"/>
    <property type="evidence" value="ECO:0007669"/>
    <property type="project" value="TreeGrafter"/>
</dbReference>
<dbReference type="GO" id="GO:0008033">
    <property type="term" value="P:tRNA processing"/>
    <property type="evidence" value="ECO:0007669"/>
    <property type="project" value="UniProtKB-KW"/>
</dbReference>
<name>A0A8J8FHM4_9BACT</name>
<reference evidence="13" key="1">
    <citation type="submission" date="2019-10" db="EMBL/GenBank/DDBJ databases">
        <title>Draft genome sequence of Panacibacter sp. KCS-6.</title>
        <authorList>
            <person name="Yim K.J."/>
        </authorList>
    </citation>
    <scope>NUCLEOTIDE SEQUENCE</scope>
    <source>
        <strain evidence="13">KCS-6</strain>
    </source>
</reference>
<dbReference type="InterPro" id="IPR006070">
    <property type="entry name" value="Sua5-like_dom"/>
</dbReference>
<dbReference type="EC" id="2.7.7.87" evidence="3"/>
<dbReference type="PANTHER" id="PTHR17490">
    <property type="entry name" value="SUA5"/>
    <property type="match status" value="1"/>
</dbReference>
<dbReference type="SUPFAM" id="SSF55821">
    <property type="entry name" value="YrdC/RibB"/>
    <property type="match status" value="1"/>
</dbReference>
<keyword evidence="7" id="KW-0548">Nucleotidyltransferase</keyword>
<comment type="catalytic activity">
    <reaction evidence="11">
        <text>L-threonine + hydrogencarbonate + ATP = L-threonylcarbamoyladenylate + diphosphate + H2O</text>
        <dbReference type="Rhea" id="RHEA:36407"/>
        <dbReference type="ChEBI" id="CHEBI:15377"/>
        <dbReference type="ChEBI" id="CHEBI:17544"/>
        <dbReference type="ChEBI" id="CHEBI:30616"/>
        <dbReference type="ChEBI" id="CHEBI:33019"/>
        <dbReference type="ChEBI" id="CHEBI:57926"/>
        <dbReference type="ChEBI" id="CHEBI:73682"/>
        <dbReference type="EC" id="2.7.7.87"/>
    </reaction>
</comment>
<keyword evidence="9" id="KW-0067">ATP-binding</keyword>
<evidence type="ECO:0000256" key="11">
    <source>
        <dbReference type="ARBA" id="ARBA00048366"/>
    </source>
</evidence>
<evidence type="ECO:0000256" key="6">
    <source>
        <dbReference type="ARBA" id="ARBA00022694"/>
    </source>
</evidence>
<dbReference type="Proteomes" id="UP000598971">
    <property type="component" value="Unassembled WGS sequence"/>
</dbReference>